<gene>
    <name evidence="3" type="ORF">N5J06_24195</name>
</gene>
<reference evidence="3 4" key="1">
    <citation type="journal article" date="2023" name="Front. Microbiol.">
        <title>Ralstonia chuxiongensis sp. nov., Ralstonia mojiangensis sp. nov., and Ralstonia soli sp. nov., isolated from tobacco fields, are three novel species in the family Burkholderiaceae.</title>
        <authorList>
            <person name="Lu C.H."/>
            <person name="Zhang Y.Y."/>
            <person name="Jiang N."/>
            <person name="Chen W."/>
            <person name="Shao X."/>
            <person name="Zhao Z.M."/>
            <person name="Lu W.L."/>
            <person name="Hu X."/>
            <person name="Xi Y.X."/>
            <person name="Zou S.Y."/>
            <person name="Wei Q.J."/>
            <person name="Lin Z.L."/>
            <person name="Gong L."/>
            <person name="Gai X.T."/>
            <person name="Zhang L.Q."/>
            <person name="Li J.Y."/>
            <person name="Jin Y."/>
            <person name="Xia Z.Y."/>
        </authorList>
    </citation>
    <scope>NUCLEOTIDE SEQUENCE [LARGE SCALE GENOMIC DNA]</scope>
    <source>
        <strain evidence="3 4">22TCJT01-1</strain>
    </source>
</reference>
<organism evidence="3 4">
    <name type="scientific">Ralstonia mojiangensis</name>
    <dbReference type="NCBI Taxonomy" id="2953895"/>
    <lineage>
        <taxon>Bacteria</taxon>
        <taxon>Pseudomonadati</taxon>
        <taxon>Pseudomonadota</taxon>
        <taxon>Betaproteobacteria</taxon>
        <taxon>Burkholderiales</taxon>
        <taxon>Burkholderiaceae</taxon>
        <taxon>Ralstonia</taxon>
    </lineage>
</organism>
<dbReference type="Proteomes" id="UP001164420">
    <property type="component" value="Unassembled WGS sequence"/>
</dbReference>
<name>A0ABT2LFD3_9RALS</name>
<keyword evidence="2" id="KW-1133">Transmembrane helix</keyword>
<accession>A0ABT2LFD3</accession>
<keyword evidence="2" id="KW-0812">Transmembrane</keyword>
<dbReference type="EMBL" id="JAOCQI010000004">
    <property type="protein sequence ID" value="MCT7314081.1"/>
    <property type="molecule type" value="Genomic_DNA"/>
</dbReference>
<protein>
    <submittedName>
        <fullName evidence="3">Uncharacterized protein</fullName>
    </submittedName>
</protein>
<evidence type="ECO:0000313" key="4">
    <source>
        <dbReference type="Proteomes" id="UP001164420"/>
    </source>
</evidence>
<dbReference type="RefSeq" id="WP_260782262.1">
    <property type="nucleotide sequence ID" value="NZ_JAOCQI010000004.1"/>
</dbReference>
<feature type="region of interest" description="Disordered" evidence="1">
    <location>
        <begin position="62"/>
        <end position="81"/>
    </location>
</feature>
<sequence>MFWLLYLVLPVYAGVQAASHVAPKHGLLAGLGALIAVMIAVPVPQTALLIWLNAVLDRRSKANPENERAETAVESANVPMPEKTGERARFQQLIVNGEEKGRQAATRLVYDLLLKMVAEHEVVEHEHGDAGTSMVSASELADGLTQLPSDDVLVVFRSHDKAWAGFRCRNDSFRFRHRAVGKVICTIIHPARGGGGYDVTFEFRASRNDRSSDARGRIARYELPFANEAQHVNALTSAFDEIADMLGAKFVCQQYADV</sequence>
<feature type="compositionally biased region" description="Basic and acidic residues" evidence="1">
    <location>
        <begin position="62"/>
        <end position="71"/>
    </location>
</feature>
<proteinExistence type="predicted"/>
<feature type="transmembrane region" description="Helical" evidence="2">
    <location>
        <begin position="27"/>
        <end position="52"/>
    </location>
</feature>
<keyword evidence="2" id="KW-0472">Membrane</keyword>
<evidence type="ECO:0000313" key="3">
    <source>
        <dbReference type="EMBL" id="MCT7314081.1"/>
    </source>
</evidence>
<evidence type="ECO:0000256" key="2">
    <source>
        <dbReference type="SAM" id="Phobius"/>
    </source>
</evidence>
<evidence type="ECO:0000256" key="1">
    <source>
        <dbReference type="SAM" id="MobiDB-lite"/>
    </source>
</evidence>
<keyword evidence="4" id="KW-1185">Reference proteome</keyword>
<comment type="caution">
    <text evidence="3">The sequence shown here is derived from an EMBL/GenBank/DDBJ whole genome shotgun (WGS) entry which is preliminary data.</text>
</comment>